<gene>
    <name evidence="2" type="ORF">X975_20713</name>
</gene>
<accession>A0A087TVC4</accession>
<feature type="compositionally biased region" description="Polar residues" evidence="1">
    <location>
        <begin position="11"/>
        <end position="36"/>
    </location>
</feature>
<sequence length="220" mass="25176">MSQTLDEKSAIDTSLTHENNSPQQRTDTTSSGSSTPAIELPSHITDKMYIFCYNESTVLADPKRTGKWLLYCNNKTKGYKGMTDLDRAWLKTVKLLKTTTLPIIRVKCSTAYAGEMKQRPEDPCGIIMFYTPDYTNKMEVRKVAEEISRNVRKSTLTYKTDEASRRGDYEHHGKKNICVYKFRDGKLLERSPNEQWVSVIEGCSDSLACGKSFRKWRQSS</sequence>
<keyword evidence="3" id="KW-1185">Reference proteome</keyword>
<feature type="non-terminal residue" evidence="2">
    <location>
        <position position="220"/>
    </location>
</feature>
<feature type="region of interest" description="Disordered" evidence="1">
    <location>
        <begin position="1"/>
        <end position="37"/>
    </location>
</feature>
<dbReference type="InterPro" id="IPR023398">
    <property type="entry name" value="TIF_eIF4e-like"/>
</dbReference>
<feature type="compositionally biased region" description="Basic and acidic residues" evidence="1">
    <location>
        <begin position="1"/>
        <end position="10"/>
    </location>
</feature>
<dbReference type="EMBL" id="KK116908">
    <property type="protein sequence ID" value="KFM69063.1"/>
    <property type="molecule type" value="Genomic_DNA"/>
</dbReference>
<dbReference type="Gene3D" id="3.30.760.10">
    <property type="entry name" value="RNA Cap, Translation Initiation Factor Eif4e"/>
    <property type="match status" value="1"/>
</dbReference>
<reference evidence="2 3" key="1">
    <citation type="submission" date="2013-11" db="EMBL/GenBank/DDBJ databases">
        <title>Genome sequencing of Stegodyphus mimosarum.</title>
        <authorList>
            <person name="Bechsgaard J."/>
        </authorList>
    </citation>
    <scope>NUCLEOTIDE SEQUENCE [LARGE SCALE GENOMIC DNA]</scope>
</reference>
<organism evidence="2 3">
    <name type="scientific">Stegodyphus mimosarum</name>
    <name type="common">African social velvet spider</name>
    <dbReference type="NCBI Taxonomy" id="407821"/>
    <lineage>
        <taxon>Eukaryota</taxon>
        <taxon>Metazoa</taxon>
        <taxon>Ecdysozoa</taxon>
        <taxon>Arthropoda</taxon>
        <taxon>Chelicerata</taxon>
        <taxon>Arachnida</taxon>
        <taxon>Araneae</taxon>
        <taxon>Araneomorphae</taxon>
        <taxon>Entelegynae</taxon>
        <taxon>Eresoidea</taxon>
        <taxon>Eresidae</taxon>
        <taxon>Stegodyphus</taxon>
    </lineage>
</organism>
<evidence type="ECO:0000313" key="2">
    <source>
        <dbReference type="EMBL" id="KFM69063.1"/>
    </source>
</evidence>
<dbReference type="Proteomes" id="UP000054359">
    <property type="component" value="Unassembled WGS sequence"/>
</dbReference>
<dbReference type="AlphaFoldDB" id="A0A087TVC4"/>
<evidence type="ECO:0000313" key="3">
    <source>
        <dbReference type="Proteomes" id="UP000054359"/>
    </source>
</evidence>
<dbReference type="SUPFAM" id="SSF55418">
    <property type="entry name" value="eIF4e-like"/>
    <property type="match status" value="1"/>
</dbReference>
<protein>
    <submittedName>
        <fullName evidence="2">Uncharacterized protein</fullName>
    </submittedName>
</protein>
<proteinExistence type="predicted"/>
<evidence type="ECO:0000256" key="1">
    <source>
        <dbReference type="SAM" id="MobiDB-lite"/>
    </source>
</evidence>
<name>A0A087TVC4_STEMI</name>